<accession>A0AAV7UQT9</accession>
<evidence type="ECO:0000313" key="3">
    <source>
        <dbReference type="Proteomes" id="UP001066276"/>
    </source>
</evidence>
<dbReference type="AlphaFoldDB" id="A0AAV7UQT9"/>
<feature type="region of interest" description="Disordered" evidence="1">
    <location>
        <begin position="21"/>
        <end position="42"/>
    </location>
</feature>
<dbReference type="Proteomes" id="UP001066276">
    <property type="component" value="Chromosome 3_1"/>
</dbReference>
<evidence type="ECO:0000313" key="2">
    <source>
        <dbReference type="EMBL" id="KAJ1190314.1"/>
    </source>
</evidence>
<gene>
    <name evidence="2" type="ORF">NDU88_007052</name>
</gene>
<protein>
    <submittedName>
        <fullName evidence="2">Uncharacterized protein</fullName>
    </submittedName>
</protein>
<feature type="compositionally biased region" description="Polar residues" evidence="1">
    <location>
        <begin position="32"/>
        <end position="42"/>
    </location>
</feature>
<sequence length="134" mass="15083">MVKDKRSKMVQVNDIFQYTVTGSGPQEKEPETNVTQGAVDHSQGTAETLGLIQGSRKALDHKMDAMSMDINYLRLNLRIVVERVTTTKEDVASLNLEMHVEECAEVAEGRSRHNNVLFIFSPEKVEGPFTELYL</sequence>
<name>A0AAV7UQT9_PLEWA</name>
<proteinExistence type="predicted"/>
<evidence type="ECO:0000256" key="1">
    <source>
        <dbReference type="SAM" id="MobiDB-lite"/>
    </source>
</evidence>
<comment type="caution">
    <text evidence="2">The sequence shown here is derived from an EMBL/GenBank/DDBJ whole genome shotgun (WGS) entry which is preliminary data.</text>
</comment>
<dbReference type="EMBL" id="JANPWB010000005">
    <property type="protein sequence ID" value="KAJ1190314.1"/>
    <property type="molecule type" value="Genomic_DNA"/>
</dbReference>
<keyword evidence="3" id="KW-1185">Reference proteome</keyword>
<organism evidence="2 3">
    <name type="scientific">Pleurodeles waltl</name>
    <name type="common">Iberian ribbed newt</name>
    <dbReference type="NCBI Taxonomy" id="8319"/>
    <lineage>
        <taxon>Eukaryota</taxon>
        <taxon>Metazoa</taxon>
        <taxon>Chordata</taxon>
        <taxon>Craniata</taxon>
        <taxon>Vertebrata</taxon>
        <taxon>Euteleostomi</taxon>
        <taxon>Amphibia</taxon>
        <taxon>Batrachia</taxon>
        <taxon>Caudata</taxon>
        <taxon>Salamandroidea</taxon>
        <taxon>Salamandridae</taxon>
        <taxon>Pleurodelinae</taxon>
        <taxon>Pleurodeles</taxon>
    </lineage>
</organism>
<reference evidence="2" key="1">
    <citation type="journal article" date="2022" name="bioRxiv">
        <title>Sequencing and chromosome-scale assembly of the giantPleurodeles waltlgenome.</title>
        <authorList>
            <person name="Brown T."/>
            <person name="Elewa A."/>
            <person name="Iarovenko S."/>
            <person name="Subramanian E."/>
            <person name="Araus A.J."/>
            <person name="Petzold A."/>
            <person name="Susuki M."/>
            <person name="Suzuki K.-i.T."/>
            <person name="Hayashi T."/>
            <person name="Toyoda A."/>
            <person name="Oliveira C."/>
            <person name="Osipova E."/>
            <person name="Leigh N.D."/>
            <person name="Simon A."/>
            <person name="Yun M.H."/>
        </authorList>
    </citation>
    <scope>NUCLEOTIDE SEQUENCE</scope>
    <source>
        <strain evidence="2">20211129_DDA</strain>
        <tissue evidence="2">Liver</tissue>
    </source>
</reference>